<organism evidence="1 2">
    <name type="scientific">Trichonephila clavata</name>
    <name type="common">Joro spider</name>
    <name type="synonym">Nephila clavata</name>
    <dbReference type="NCBI Taxonomy" id="2740835"/>
    <lineage>
        <taxon>Eukaryota</taxon>
        <taxon>Metazoa</taxon>
        <taxon>Ecdysozoa</taxon>
        <taxon>Arthropoda</taxon>
        <taxon>Chelicerata</taxon>
        <taxon>Arachnida</taxon>
        <taxon>Araneae</taxon>
        <taxon>Araneomorphae</taxon>
        <taxon>Entelegynae</taxon>
        <taxon>Araneoidea</taxon>
        <taxon>Nephilidae</taxon>
        <taxon>Trichonephila</taxon>
    </lineage>
</organism>
<gene>
    <name evidence="1" type="ORF">TNCT_55511</name>
</gene>
<dbReference type="EMBL" id="BMAO01009032">
    <property type="protein sequence ID" value="GFR28144.1"/>
    <property type="molecule type" value="Genomic_DNA"/>
</dbReference>
<protein>
    <submittedName>
        <fullName evidence="1">Uncharacterized protein</fullName>
    </submittedName>
</protein>
<evidence type="ECO:0000313" key="1">
    <source>
        <dbReference type="EMBL" id="GFR28144.1"/>
    </source>
</evidence>
<proteinExistence type="predicted"/>
<reference evidence="1" key="1">
    <citation type="submission" date="2020-07" db="EMBL/GenBank/DDBJ databases">
        <title>Multicomponent nature underlies the extraordinary mechanical properties of spider dragline silk.</title>
        <authorList>
            <person name="Kono N."/>
            <person name="Nakamura H."/>
            <person name="Mori M."/>
            <person name="Yoshida Y."/>
            <person name="Ohtoshi R."/>
            <person name="Malay A.D."/>
            <person name="Moran D.A.P."/>
            <person name="Tomita M."/>
            <person name="Numata K."/>
            <person name="Arakawa K."/>
        </authorList>
    </citation>
    <scope>NUCLEOTIDE SEQUENCE</scope>
</reference>
<dbReference type="AlphaFoldDB" id="A0A8X6ITE6"/>
<accession>A0A8X6ITE6</accession>
<name>A0A8X6ITE6_TRICU</name>
<dbReference type="Proteomes" id="UP000887116">
    <property type="component" value="Unassembled WGS sequence"/>
</dbReference>
<sequence>MPGSTLNVEDNTDCAWRKSPPNSVLFLFVTGRTISSVVTGLPSIHKLITVLRTTMDWSFPSPRISALFLSLKANLRSRRKLCSFSPAIQYEAPV</sequence>
<evidence type="ECO:0000313" key="2">
    <source>
        <dbReference type="Proteomes" id="UP000887116"/>
    </source>
</evidence>
<comment type="caution">
    <text evidence="1">The sequence shown here is derived from an EMBL/GenBank/DDBJ whole genome shotgun (WGS) entry which is preliminary data.</text>
</comment>
<keyword evidence="2" id="KW-1185">Reference proteome</keyword>